<keyword evidence="6" id="KW-0472">Membrane</keyword>
<accession>A0AAD7TXG4</accession>
<reference evidence="8" key="1">
    <citation type="submission" date="2022-11" db="EMBL/GenBank/DDBJ databases">
        <title>Genome Sequence of Cubamyces cubensis.</title>
        <authorList>
            <person name="Buettner E."/>
        </authorList>
    </citation>
    <scope>NUCLEOTIDE SEQUENCE</scope>
    <source>
        <strain evidence="8">MPL-01</strain>
    </source>
</reference>
<evidence type="ECO:0000313" key="8">
    <source>
        <dbReference type="EMBL" id="KAJ8483158.1"/>
    </source>
</evidence>
<keyword evidence="9" id="KW-1185">Reference proteome</keyword>
<name>A0AAD7TXG4_9APHY</name>
<organism evidence="8 9">
    <name type="scientific">Trametes cubensis</name>
    <dbReference type="NCBI Taxonomy" id="1111947"/>
    <lineage>
        <taxon>Eukaryota</taxon>
        <taxon>Fungi</taxon>
        <taxon>Dikarya</taxon>
        <taxon>Basidiomycota</taxon>
        <taxon>Agaricomycotina</taxon>
        <taxon>Agaricomycetes</taxon>
        <taxon>Polyporales</taxon>
        <taxon>Polyporaceae</taxon>
        <taxon>Trametes</taxon>
    </lineage>
</organism>
<dbReference type="EMBL" id="JAPEVG010000099">
    <property type="protein sequence ID" value="KAJ8483158.1"/>
    <property type="molecule type" value="Genomic_DNA"/>
</dbReference>
<evidence type="ECO:0000256" key="1">
    <source>
        <dbReference type="ARBA" id="ARBA00007992"/>
    </source>
</evidence>
<keyword evidence="6" id="KW-0812">Transmembrane</keyword>
<dbReference type="InterPro" id="IPR050493">
    <property type="entry name" value="FAD-dep_Monooxygenase_BioMet"/>
</dbReference>
<dbReference type="InterPro" id="IPR002938">
    <property type="entry name" value="FAD-bd"/>
</dbReference>
<evidence type="ECO:0000256" key="2">
    <source>
        <dbReference type="ARBA" id="ARBA00022630"/>
    </source>
</evidence>
<dbReference type="GO" id="GO:0004497">
    <property type="term" value="F:monooxygenase activity"/>
    <property type="evidence" value="ECO:0007669"/>
    <property type="project" value="UniProtKB-KW"/>
</dbReference>
<protein>
    <recommendedName>
        <fullName evidence="7">FAD-binding domain-containing protein</fullName>
    </recommendedName>
</protein>
<dbReference type="GO" id="GO:0071949">
    <property type="term" value="F:FAD binding"/>
    <property type="evidence" value="ECO:0007669"/>
    <property type="project" value="InterPro"/>
</dbReference>
<dbReference type="InterPro" id="IPR036188">
    <property type="entry name" value="FAD/NAD-bd_sf"/>
</dbReference>
<feature type="transmembrane region" description="Helical" evidence="6">
    <location>
        <begin position="20"/>
        <end position="39"/>
    </location>
</feature>
<sequence>MSSESCRSNPPLQTALPINFIIIGGGIAGLACAIALRRVGHHAIVLERKERANVSSHSGIRLPPNCTKILYHWGLRGILMQRAMITHTLLFSRYESGEFLGTHIWDEGMLKETRGQFMLTTHAELHEVLYDAAVALGADIRYGAEVQEIDPGSPTVKLASGEVLSADVLVGADGEFGVSRALVLEGRDDGNPTGLALYDTTISQDELLERANFLYEDNGIIVAFGLGRAIVVYPIQDKKELAFQWYGPDEESVGRYGDIASADIHSVANAVHKDLRAVMSRVRKAVRVSIRDHEDLEDWVADDSRLVLIGEAAHPFPPGTIQASAMAIEDGAVLAKLFSHLSEERQIESFLYAFQELRQSRVRQVREQEFGGVFYMTLPDADAAAQRDNGLREKAAAGLNALDGSEEASKAWEEMEVIFGYDCEDQADDWWLKWGMLRERALSVDQGAAPSLLDFSKMITQVSSTIIDEESH</sequence>
<keyword evidence="2" id="KW-0285">Flavoprotein</keyword>
<dbReference type="Pfam" id="PF01494">
    <property type="entry name" value="FAD_binding_3"/>
    <property type="match status" value="1"/>
</dbReference>
<evidence type="ECO:0000256" key="3">
    <source>
        <dbReference type="ARBA" id="ARBA00022827"/>
    </source>
</evidence>
<gene>
    <name evidence="8" type="ORF">ONZ51_g4887</name>
</gene>
<comment type="similarity">
    <text evidence="1">Belongs to the paxM FAD-dependent monooxygenase family.</text>
</comment>
<proteinExistence type="inferred from homology"/>
<dbReference type="PRINTS" id="PR00420">
    <property type="entry name" value="RNGMNOXGNASE"/>
</dbReference>
<evidence type="ECO:0000256" key="4">
    <source>
        <dbReference type="ARBA" id="ARBA00023002"/>
    </source>
</evidence>
<keyword evidence="5" id="KW-0503">Monooxygenase</keyword>
<keyword evidence="3" id="KW-0274">FAD</keyword>
<dbReference type="PANTHER" id="PTHR13789">
    <property type="entry name" value="MONOOXYGENASE"/>
    <property type="match status" value="1"/>
</dbReference>
<evidence type="ECO:0000256" key="6">
    <source>
        <dbReference type="SAM" id="Phobius"/>
    </source>
</evidence>
<comment type="caution">
    <text evidence="8">The sequence shown here is derived from an EMBL/GenBank/DDBJ whole genome shotgun (WGS) entry which is preliminary data.</text>
</comment>
<evidence type="ECO:0000313" key="9">
    <source>
        <dbReference type="Proteomes" id="UP001215151"/>
    </source>
</evidence>
<dbReference type="Gene3D" id="3.50.50.60">
    <property type="entry name" value="FAD/NAD(P)-binding domain"/>
    <property type="match status" value="1"/>
</dbReference>
<dbReference type="PANTHER" id="PTHR13789:SF147">
    <property type="entry name" value="PUTATIVE (AFU_ORTHOLOGUE AFUA_2G01950)-RELATED"/>
    <property type="match status" value="1"/>
</dbReference>
<dbReference type="SUPFAM" id="SSF51905">
    <property type="entry name" value="FAD/NAD(P)-binding domain"/>
    <property type="match status" value="1"/>
</dbReference>
<feature type="domain" description="FAD-binding" evidence="7">
    <location>
        <begin position="21"/>
        <end position="367"/>
    </location>
</feature>
<evidence type="ECO:0000256" key="5">
    <source>
        <dbReference type="ARBA" id="ARBA00023033"/>
    </source>
</evidence>
<dbReference type="Proteomes" id="UP001215151">
    <property type="component" value="Unassembled WGS sequence"/>
</dbReference>
<dbReference type="PROSITE" id="PS51257">
    <property type="entry name" value="PROKAR_LIPOPROTEIN"/>
    <property type="match status" value="1"/>
</dbReference>
<keyword evidence="4" id="KW-0560">Oxidoreductase</keyword>
<dbReference type="AlphaFoldDB" id="A0AAD7TXG4"/>
<evidence type="ECO:0000259" key="7">
    <source>
        <dbReference type="Pfam" id="PF01494"/>
    </source>
</evidence>
<keyword evidence="6" id="KW-1133">Transmembrane helix</keyword>